<evidence type="ECO:0000313" key="2">
    <source>
        <dbReference type="EMBL" id="GMI00538.1"/>
    </source>
</evidence>
<evidence type="ECO:0000256" key="1">
    <source>
        <dbReference type="SAM" id="SignalP"/>
    </source>
</evidence>
<feature type="signal peptide" evidence="1">
    <location>
        <begin position="1"/>
        <end position="21"/>
    </location>
</feature>
<organism evidence="2 3">
    <name type="scientific">Triparma laevis f. longispina</name>
    <dbReference type="NCBI Taxonomy" id="1714387"/>
    <lineage>
        <taxon>Eukaryota</taxon>
        <taxon>Sar</taxon>
        <taxon>Stramenopiles</taxon>
        <taxon>Ochrophyta</taxon>
        <taxon>Bolidophyceae</taxon>
        <taxon>Parmales</taxon>
        <taxon>Triparmaceae</taxon>
        <taxon>Triparma</taxon>
    </lineage>
</organism>
<accession>A0A9W7C797</accession>
<keyword evidence="3" id="KW-1185">Reference proteome</keyword>
<protein>
    <recommendedName>
        <fullName evidence="4">LAGLIDADG homing endonuclease</fullName>
    </recommendedName>
</protein>
<comment type="caution">
    <text evidence="2">The sequence shown here is derived from an EMBL/GenBank/DDBJ whole genome shotgun (WGS) entry which is preliminary data.</text>
</comment>
<dbReference type="Proteomes" id="UP001165122">
    <property type="component" value="Unassembled WGS sequence"/>
</dbReference>
<sequence length="225" mass="25210">MSILLLFLLSLLLSLPTLTLSKPLKPGYGKVTFSTPLKSLTLPSSSSSKYQFCGLINEKNGSIKWHARPSPNSKSFKLRLLRLDKKALLRDMLLNKKLDIHVSYKNTGKVDGNTGKFLVEPIYSPSASNIKSKLISMFNVKGLIKRPPGNNRERRLRSGLYTDGNKVYSVGYDYSGGKNYMRERGGLVEWCKSGRVGREEREKLIEKVKGGRPDVVREPTNGDSM</sequence>
<dbReference type="AlphaFoldDB" id="A0A9W7C797"/>
<name>A0A9W7C797_9STRA</name>
<gene>
    <name evidence="2" type="ORF">TrLO_g8314</name>
</gene>
<keyword evidence="1" id="KW-0732">Signal</keyword>
<evidence type="ECO:0000313" key="3">
    <source>
        <dbReference type="Proteomes" id="UP001165122"/>
    </source>
</evidence>
<dbReference type="EMBL" id="BRXW01000024">
    <property type="protein sequence ID" value="GMI00538.1"/>
    <property type="molecule type" value="Genomic_DNA"/>
</dbReference>
<evidence type="ECO:0008006" key="4">
    <source>
        <dbReference type="Google" id="ProtNLM"/>
    </source>
</evidence>
<feature type="chain" id="PRO_5040963428" description="LAGLIDADG homing endonuclease" evidence="1">
    <location>
        <begin position="22"/>
        <end position="225"/>
    </location>
</feature>
<proteinExistence type="predicted"/>
<reference evidence="3" key="1">
    <citation type="journal article" date="2023" name="Commun. Biol.">
        <title>Genome analysis of Parmales, the sister group of diatoms, reveals the evolutionary specialization of diatoms from phago-mixotrophs to photoautotrophs.</title>
        <authorList>
            <person name="Ban H."/>
            <person name="Sato S."/>
            <person name="Yoshikawa S."/>
            <person name="Yamada K."/>
            <person name="Nakamura Y."/>
            <person name="Ichinomiya M."/>
            <person name="Sato N."/>
            <person name="Blanc-Mathieu R."/>
            <person name="Endo H."/>
            <person name="Kuwata A."/>
            <person name="Ogata H."/>
        </authorList>
    </citation>
    <scope>NUCLEOTIDE SEQUENCE [LARGE SCALE GENOMIC DNA]</scope>
    <source>
        <strain evidence="3">NIES 3700</strain>
    </source>
</reference>
<dbReference type="OrthoDB" id="192213at2759"/>